<dbReference type="InterPro" id="IPR050472">
    <property type="entry name" value="Anth_synth/Amidotransfase"/>
</dbReference>
<evidence type="ECO:0000313" key="4">
    <source>
        <dbReference type="Proteomes" id="UP000199403"/>
    </source>
</evidence>
<keyword evidence="1" id="KW-0315">Glutamine amidotransferase</keyword>
<dbReference type="EMBL" id="FNZH01000002">
    <property type="protein sequence ID" value="SEJ03878.1"/>
    <property type="molecule type" value="Genomic_DNA"/>
</dbReference>
<dbReference type="AlphaFoldDB" id="A0A1H6VH22"/>
<dbReference type="SUPFAM" id="SSF52317">
    <property type="entry name" value="Class I glutamine amidotransferase-like"/>
    <property type="match status" value="1"/>
</dbReference>
<proteinExistence type="predicted"/>
<feature type="domain" description="Glutamine amidotransferase" evidence="2">
    <location>
        <begin position="2"/>
        <end position="169"/>
    </location>
</feature>
<dbReference type="CDD" id="cd01743">
    <property type="entry name" value="GATase1_Anthranilate_Synthase"/>
    <property type="match status" value="1"/>
</dbReference>
<dbReference type="InterPro" id="IPR017926">
    <property type="entry name" value="GATASE"/>
</dbReference>
<reference evidence="4" key="1">
    <citation type="submission" date="2016-10" db="EMBL/GenBank/DDBJ databases">
        <authorList>
            <person name="Varghese N."/>
            <person name="Submissions S."/>
        </authorList>
    </citation>
    <scope>NUCLEOTIDE SEQUENCE [LARGE SCALE GENOMIC DNA]</scope>
    <source>
        <strain evidence="4">IBRC-M 10761</strain>
    </source>
</reference>
<dbReference type="PRINTS" id="PR00097">
    <property type="entry name" value="ANTSNTHASEII"/>
</dbReference>
<dbReference type="InterPro" id="IPR006221">
    <property type="entry name" value="TrpG/PapA_dom"/>
</dbReference>
<accession>A0A1H6VH22</accession>
<dbReference type="GO" id="GO:0000162">
    <property type="term" value="P:L-tryptophan biosynthetic process"/>
    <property type="evidence" value="ECO:0007669"/>
    <property type="project" value="TreeGrafter"/>
</dbReference>
<dbReference type="Gene3D" id="3.40.50.880">
    <property type="match status" value="1"/>
</dbReference>
<dbReference type="PRINTS" id="PR00096">
    <property type="entry name" value="GATASE"/>
</dbReference>
<dbReference type="InterPro" id="IPR029062">
    <property type="entry name" value="Class_I_gatase-like"/>
</dbReference>
<dbReference type="Proteomes" id="UP000199403">
    <property type="component" value="Unassembled WGS sequence"/>
</dbReference>
<dbReference type="PANTHER" id="PTHR43418:SF4">
    <property type="entry name" value="MULTIFUNCTIONAL TRYPTOPHAN BIOSYNTHESIS PROTEIN"/>
    <property type="match status" value="1"/>
</dbReference>
<sequence length="191" mass="21158">MLADYLRRSGEEVCVLRNDVSAAELESLDFSAMVLSPGPGTPASAGNLMKLLVPYVHRLPVLGVCLGHQALGMHFGASLRKSRRPMHGKVSTVSQKSRHPVFTGLPEQFEVTRYHSLELQDLPAELEVLLETDRGELMAFCHRNLPLMGLQFHPEAHLTQHGEQLLQNWIDLYVKKSGMAQLLADTLSGLP</sequence>
<dbReference type="PRINTS" id="PR00099">
    <property type="entry name" value="CPSGATASE"/>
</dbReference>
<organism evidence="3 4">
    <name type="scientific">Cyclobacterium xiamenense</name>
    <dbReference type="NCBI Taxonomy" id="1297121"/>
    <lineage>
        <taxon>Bacteria</taxon>
        <taxon>Pseudomonadati</taxon>
        <taxon>Bacteroidota</taxon>
        <taxon>Cytophagia</taxon>
        <taxon>Cytophagales</taxon>
        <taxon>Cyclobacteriaceae</taxon>
        <taxon>Cyclobacterium</taxon>
    </lineage>
</organism>
<keyword evidence="4" id="KW-1185">Reference proteome</keyword>
<dbReference type="PROSITE" id="PS51273">
    <property type="entry name" value="GATASE_TYPE_1"/>
    <property type="match status" value="1"/>
</dbReference>
<evidence type="ECO:0000259" key="2">
    <source>
        <dbReference type="Pfam" id="PF00117"/>
    </source>
</evidence>
<protein>
    <submittedName>
        <fullName evidence="3">Anthranilate synthase component 2</fullName>
    </submittedName>
</protein>
<dbReference type="NCBIfam" id="TIGR00566">
    <property type="entry name" value="trpG_papA"/>
    <property type="match status" value="1"/>
</dbReference>
<gene>
    <name evidence="3" type="ORF">SAMN05192553_10270</name>
</gene>
<dbReference type="STRING" id="1416801.SAMN05192553_10270"/>
<dbReference type="PANTHER" id="PTHR43418">
    <property type="entry name" value="MULTIFUNCTIONAL TRYPTOPHAN BIOSYNTHESIS PROTEIN-RELATED"/>
    <property type="match status" value="1"/>
</dbReference>
<dbReference type="GO" id="GO:0004049">
    <property type="term" value="F:anthranilate synthase activity"/>
    <property type="evidence" value="ECO:0007669"/>
    <property type="project" value="TreeGrafter"/>
</dbReference>
<evidence type="ECO:0000313" key="3">
    <source>
        <dbReference type="EMBL" id="SEJ03878.1"/>
    </source>
</evidence>
<dbReference type="Pfam" id="PF00117">
    <property type="entry name" value="GATase"/>
    <property type="match status" value="1"/>
</dbReference>
<dbReference type="GO" id="GO:0005829">
    <property type="term" value="C:cytosol"/>
    <property type="evidence" value="ECO:0007669"/>
    <property type="project" value="TreeGrafter"/>
</dbReference>
<evidence type="ECO:0000256" key="1">
    <source>
        <dbReference type="ARBA" id="ARBA00022962"/>
    </source>
</evidence>
<name>A0A1H6VH22_9BACT</name>